<keyword evidence="4 6" id="KW-1133">Transmembrane helix</keyword>
<gene>
    <name evidence="7" type="ORF">JHK62_04490</name>
</gene>
<name>A0ABS0ZIT1_9STRE</name>
<dbReference type="PANTHER" id="PTHR30213">
    <property type="entry name" value="INNER MEMBRANE PROTEIN YHJD"/>
    <property type="match status" value="1"/>
</dbReference>
<dbReference type="Proteomes" id="UP000653045">
    <property type="component" value="Unassembled WGS sequence"/>
</dbReference>
<dbReference type="PIRSF" id="PIRSF035875">
    <property type="entry name" value="RNase_BN"/>
    <property type="match status" value="1"/>
</dbReference>
<evidence type="ECO:0000256" key="5">
    <source>
        <dbReference type="ARBA" id="ARBA00023136"/>
    </source>
</evidence>
<reference evidence="7 8" key="1">
    <citation type="journal article" date="2021" name="Int. J. Syst. Evol. Microbiol.">
        <title>Streptococcus vicugnae sp. nov., isolated from faeces of alpacas (Vicugna pacos) and cattle (Bos taurus), Streptococcus zalophi sp. nov., and Streptococcus pacificus sp. nov., isolated from respiratory tract of California sea lions (Zalophus californianus).</title>
        <authorList>
            <person name="Volokhov D.V."/>
            <person name="Zagorodnyaya T.A."/>
            <person name="Shen Z."/>
            <person name="Blom J."/>
            <person name="Furtak V.A."/>
            <person name="Eisenberg T."/>
            <person name="Fan P."/>
            <person name="Jeong K.C."/>
            <person name="Gao Y."/>
            <person name="Zhang S."/>
            <person name="Amselle M."/>
        </authorList>
    </citation>
    <scope>NUCLEOTIDE SEQUENCE [LARGE SCALE GENOMIC DNA]</scope>
    <source>
        <strain evidence="7 8">CSL7591</strain>
    </source>
</reference>
<dbReference type="InterPro" id="IPR017039">
    <property type="entry name" value="Virul_fac_BrkB"/>
</dbReference>
<feature type="transmembrane region" description="Helical" evidence="6">
    <location>
        <begin position="133"/>
        <end position="160"/>
    </location>
</feature>
<evidence type="ECO:0000313" key="7">
    <source>
        <dbReference type="EMBL" id="MBJ8325925.1"/>
    </source>
</evidence>
<feature type="transmembrane region" description="Helical" evidence="6">
    <location>
        <begin position="93"/>
        <end position="112"/>
    </location>
</feature>
<keyword evidence="8" id="KW-1185">Reference proteome</keyword>
<dbReference type="PANTHER" id="PTHR30213:SF0">
    <property type="entry name" value="UPF0761 MEMBRANE PROTEIN YIHY"/>
    <property type="match status" value="1"/>
</dbReference>
<proteinExistence type="predicted"/>
<feature type="transmembrane region" description="Helical" evidence="6">
    <location>
        <begin position="180"/>
        <end position="200"/>
    </location>
</feature>
<comment type="subcellular location">
    <subcellularLocation>
        <location evidence="1">Cell membrane</location>
        <topology evidence="1">Multi-pass membrane protein</topology>
    </subcellularLocation>
</comment>
<evidence type="ECO:0000256" key="2">
    <source>
        <dbReference type="ARBA" id="ARBA00022475"/>
    </source>
</evidence>
<evidence type="ECO:0000256" key="1">
    <source>
        <dbReference type="ARBA" id="ARBA00004651"/>
    </source>
</evidence>
<sequence>MKKLMSKWQNNAVIQSFLAHYKNSDMDLSSIAVAYYMMLTVFPFLILLANIFPYFNIDTSALLEFLKDYLPAQLYESVATVIQGIFQQPSSGLVWLSIVAALWTISKGLVFLQKAMNKAYDMQDHRDFVISRLVGVFSSLVLIVFLIIAVIISTFGSSLLALLYQRLEFSQKLYQLLDSLIQPITGLLSFITLAFLYFILPNVRIQKIRYVIPGTVFTSLVFVFFTNLVGNYIGNTIQNMENLRILGSVTLFAIMFWFIFFSKILIIGGIINAIYQKQHVKTFEARRGTILSFFESLFSKNKN</sequence>
<dbReference type="RefSeq" id="WP_199575519.1">
    <property type="nucleotide sequence ID" value="NZ_JAENBO010000003.1"/>
</dbReference>
<evidence type="ECO:0000313" key="8">
    <source>
        <dbReference type="Proteomes" id="UP000653045"/>
    </source>
</evidence>
<keyword evidence="2" id="KW-1003">Cell membrane</keyword>
<dbReference type="Pfam" id="PF03631">
    <property type="entry name" value="Virul_fac_BrkB"/>
    <property type="match status" value="1"/>
</dbReference>
<evidence type="ECO:0000256" key="3">
    <source>
        <dbReference type="ARBA" id="ARBA00022692"/>
    </source>
</evidence>
<accession>A0ABS0ZIT1</accession>
<feature type="transmembrane region" description="Helical" evidence="6">
    <location>
        <begin position="245"/>
        <end position="271"/>
    </location>
</feature>
<comment type="caution">
    <text evidence="7">The sequence shown here is derived from an EMBL/GenBank/DDBJ whole genome shotgun (WGS) entry which is preliminary data.</text>
</comment>
<feature type="transmembrane region" description="Helical" evidence="6">
    <location>
        <begin position="212"/>
        <end position="233"/>
    </location>
</feature>
<keyword evidence="5 6" id="KW-0472">Membrane</keyword>
<keyword evidence="3 6" id="KW-0812">Transmembrane</keyword>
<evidence type="ECO:0000256" key="4">
    <source>
        <dbReference type="ARBA" id="ARBA00022989"/>
    </source>
</evidence>
<dbReference type="EMBL" id="JAENBO010000003">
    <property type="protein sequence ID" value="MBJ8325925.1"/>
    <property type="molecule type" value="Genomic_DNA"/>
</dbReference>
<evidence type="ECO:0000256" key="6">
    <source>
        <dbReference type="SAM" id="Phobius"/>
    </source>
</evidence>
<organism evidence="7 8">
    <name type="scientific">Streptococcus pacificus</name>
    <dbReference type="NCBI Taxonomy" id="2740577"/>
    <lineage>
        <taxon>Bacteria</taxon>
        <taxon>Bacillati</taxon>
        <taxon>Bacillota</taxon>
        <taxon>Bacilli</taxon>
        <taxon>Lactobacillales</taxon>
        <taxon>Streptococcaceae</taxon>
        <taxon>Streptococcus</taxon>
    </lineage>
</organism>
<protein>
    <submittedName>
        <fullName evidence="7">YihY/virulence factor BrkB family protein</fullName>
    </submittedName>
</protein>
<feature type="transmembrane region" description="Helical" evidence="6">
    <location>
        <begin position="33"/>
        <end position="55"/>
    </location>
</feature>